<evidence type="ECO:0000256" key="1">
    <source>
        <dbReference type="SAM" id="Coils"/>
    </source>
</evidence>
<accession>A0ABW2X3E7</accession>
<protein>
    <submittedName>
        <fullName evidence="3">YbaB/EbfC family nucleoid-associated protein</fullName>
    </submittedName>
</protein>
<dbReference type="Proteomes" id="UP001596915">
    <property type="component" value="Unassembled WGS sequence"/>
</dbReference>
<feature type="coiled-coil region" evidence="1">
    <location>
        <begin position="24"/>
        <end position="58"/>
    </location>
</feature>
<name>A0ABW2X3E7_9ACTN</name>
<evidence type="ECO:0000256" key="2">
    <source>
        <dbReference type="SAM" id="MobiDB-lite"/>
    </source>
</evidence>
<proteinExistence type="predicted"/>
<evidence type="ECO:0000313" key="3">
    <source>
        <dbReference type="EMBL" id="MFD0628337.1"/>
    </source>
</evidence>
<feature type="region of interest" description="Disordered" evidence="2">
    <location>
        <begin position="139"/>
        <end position="164"/>
    </location>
</feature>
<dbReference type="InterPro" id="IPR036894">
    <property type="entry name" value="YbaB-like_sf"/>
</dbReference>
<dbReference type="EMBL" id="JBHTGL010000008">
    <property type="protein sequence ID" value="MFD0628337.1"/>
    <property type="molecule type" value="Genomic_DNA"/>
</dbReference>
<dbReference type="InterPro" id="IPR004401">
    <property type="entry name" value="YbaB/EbfC"/>
</dbReference>
<organism evidence="3 4">
    <name type="scientific">Streptomyces sanglieri</name>
    <dbReference type="NCBI Taxonomy" id="193460"/>
    <lineage>
        <taxon>Bacteria</taxon>
        <taxon>Bacillati</taxon>
        <taxon>Actinomycetota</taxon>
        <taxon>Actinomycetes</taxon>
        <taxon>Kitasatosporales</taxon>
        <taxon>Streptomycetaceae</taxon>
        <taxon>Streptomyces</taxon>
    </lineage>
</organism>
<keyword evidence="4" id="KW-1185">Reference proteome</keyword>
<keyword evidence="1" id="KW-0175">Coiled coil</keyword>
<comment type="caution">
    <text evidence="3">The sequence shown here is derived from an EMBL/GenBank/DDBJ whole genome shotgun (WGS) entry which is preliminary data.</text>
</comment>
<reference evidence="4" key="1">
    <citation type="journal article" date="2019" name="Int. J. Syst. Evol. Microbiol.">
        <title>The Global Catalogue of Microorganisms (GCM) 10K type strain sequencing project: providing services to taxonomists for standard genome sequencing and annotation.</title>
        <authorList>
            <consortium name="The Broad Institute Genomics Platform"/>
            <consortium name="The Broad Institute Genome Sequencing Center for Infectious Disease"/>
            <person name="Wu L."/>
            <person name="Ma J."/>
        </authorList>
    </citation>
    <scope>NUCLEOTIDE SEQUENCE [LARGE SCALE GENOMIC DNA]</scope>
    <source>
        <strain evidence="4">JCM 12607</strain>
    </source>
</reference>
<feature type="compositionally biased region" description="Basic and acidic residues" evidence="2">
    <location>
        <begin position="142"/>
        <end position="156"/>
    </location>
</feature>
<dbReference type="Pfam" id="PF02575">
    <property type="entry name" value="YbaB_DNA_bd"/>
    <property type="match status" value="1"/>
</dbReference>
<dbReference type="Gene3D" id="3.30.1310.10">
    <property type="entry name" value="Nucleoid-associated protein YbaB-like domain"/>
    <property type="match status" value="1"/>
</dbReference>
<dbReference type="SUPFAM" id="SSF82607">
    <property type="entry name" value="YbaB-like"/>
    <property type="match status" value="1"/>
</dbReference>
<evidence type="ECO:0000313" key="4">
    <source>
        <dbReference type="Proteomes" id="UP001596915"/>
    </source>
</evidence>
<sequence length="164" mass="18231">MDEAPESSGRGEVSPYARSVEARLATAMAELEATEKGVAKAEAELRQATRTVRSADRSVEVTVGPQGELTALRFLEGKYRTMSPGELSGAVLDAFGRARTEMARQVMETFEPFTRPSTEVPELTGVDIDWARIFGPEVLQDPEERARQESGRRLRDEIDEDEER</sequence>
<gene>
    <name evidence="3" type="ORF">ACFQ2K_42665</name>
</gene>